<accession>A0AAD5MQT6</accession>
<keyword evidence="2" id="KW-1185">Reference proteome</keyword>
<proteinExistence type="predicted"/>
<dbReference type="AlphaFoldDB" id="A0AAD5MQT6"/>
<dbReference type="EMBL" id="JAHQIW010001372">
    <property type="protein sequence ID" value="KAJ1352396.1"/>
    <property type="molecule type" value="Genomic_DNA"/>
</dbReference>
<reference evidence="1" key="1">
    <citation type="submission" date="2021-06" db="EMBL/GenBank/DDBJ databases">
        <title>Parelaphostrongylus tenuis whole genome reference sequence.</title>
        <authorList>
            <person name="Garwood T.J."/>
            <person name="Larsen P.A."/>
            <person name="Fountain-Jones N.M."/>
            <person name="Garbe J.R."/>
            <person name="Macchietto M.G."/>
            <person name="Kania S.A."/>
            <person name="Gerhold R.W."/>
            <person name="Richards J.E."/>
            <person name="Wolf T.M."/>
        </authorList>
    </citation>
    <scope>NUCLEOTIDE SEQUENCE</scope>
    <source>
        <strain evidence="1">MNPRO001-30</strain>
        <tissue evidence="1">Meninges</tissue>
    </source>
</reference>
<name>A0AAD5MQT6_PARTN</name>
<organism evidence="1 2">
    <name type="scientific">Parelaphostrongylus tenuis</name>
    <name type="common">Meningeal worm</name>
    <dbReference type="NCBI Taxonomy" id="148309"/>
    <lineage>
        <taxon>Eukaryota</taxon>
        <taxon>Metazoa</taxon>
        <taxon>Ecdysozoa</taxon>
        <taxon>Nematoda</taxon>
        <taxon>Chromadorea</taxon>
        <taxon>Rhabditida</taxon>
        <taxon>Rhabditina</taxon>
        <taxon>Rhabditomorpha</taxon>
        <taxon>Strongyloidea</taxon>
        <taxon>Metastrongylidae</taxon>
        <taxon>Parelaphostrongylus</taxon>
    </lineage>
</organism>
<comment type="caution">
    <text evidence="1">The sequence shown here is derived from an EMBL/GenBank/DDBJ whole genome shotgun (WGS) entry which is preliminary data.</text>
</comment>
<dbReference type="Proteomes" id="UP001196413">
    <property type="component" value="Unassembled WGS sequence"/>
</dbReference>
<evidence type="ECO:0000313" key="1">
    <source>
        <dbReference type="EMBL" id="KAJ1352396.1"/>
    </source>
</evidence>
<gene>
    <name evidence="1" type="ORF">KIN20_008722</name>
</gene>
<evidence type="ECO:0000313" key="2">
    <source>
        <dbReference type="Proteomes" id="UP001196413"/>
    </source>
</evidence>
<protein>
    <submittedName>
        <fullName evidence="1">Uncharacterized protein</fullName>
    </submittedName>
</protein>
<sequence>MHRVAIPLPCLEYGLTRSAVSAVGNAAVFGRSDEFKAGKGDLTHKQRAVSQHASHQRQRRLNCIQNSLPVVNLF</sequence>